<feature type="transmembrane region" description="Helical" evidence="2">
    <location>
        <begin position="6"/>
        <end position="34"/>
    </location>
</feature>
<feature type="transmembrane region" description="Helical" evidence="2">
    <location>
        <begin position="131"/>
        <end position="153"/>
    </location>
</feature>
<accession>A0AA41XNP2</accession>
<feature type="transmembrane region" description="Helical" evidence="2">
    <location>
        <begin position="165"/>
        <end position="186"/>
    </location>
</feature>
<comment type="caution">
    <text evidence="3">The sequence shown here is derived from an EMBL/GenBank/DDBJ whole genome shotgun (WGS) entry which is preliminary data.</text>
</comment>
<dbReference type="PANTHER" id="PTHR31272:SF4">
    <property type="entry name" value="CYTOCHROME C-TYPE BIOGENESIS PROTEIN HI_1454-RELATED"/>
    <property type="match status" value="1"/>
</dbReference>
<reference evidence="3" key="2">
    <citation type="journal article" date="2022" name="BMC Genomics">
        <title>Comparative genome analysis of mycobacteria focusing on tRNA and non-coding RNA.</title>
        <authorList>
            <person name="Behra P.R.K."/>
            <person name="Pettersson B.M.F."/>
            <person name="Ramesh M."/>
            <person name="Das S."/>
            <person name="Dasgupta S."/>
            <person name="Kirsebom L.A."/>
        </authorList>
    </citation>
    <scope>NUCLEOTIDE SEQUENCE</scope>
    <source>
        <strain evidence="3">CCUG 55640</strain>
    </source>
</reference>
<protein>
    <submittedName>
        <fullName evidence="3">Cytochrome c biogenesis protein CcdA</fullName>
    </submittedName>
</protein>
<dbReference type="InterPro" id="IPR051790">
    <property type="entry name" value="Cytochrome_c-biogenesis_DsbD"/>
</dbReference>
<gene>
    <name evidence="3" type="ORF">H7K38_13135</name>
</gene>
<name>A0AA41XNP2_9MYCO</name>
<feature type="transmembrane region" description="Helical" evidence="2">
    <location>
        <begin position="55"/>
        <end position="77"/>
    </location>
</feature>
<feature type="compositionally biased region" description="Basic and acidic residues" evidence="1">
    <location>
        <begin position="301"/>
        <end position="315"/>
    </location>
</feature>
<evidence type="ECO:0000313" key="4">
    <source>
        <dbReference type="Proteomes" id="UP001141650"/>
    </source>
</evidence>
<evidence type="ECO:0000256" key="2">
    <source>
        <dbReference type="SAM" id="Phobius"/>
    </source>
</evidence>
<feature type="transmembrane region" description="Helical" evidence="2">
    <location>
        <begin position="83"/>
        <end position="103"/>
    </location>
</feature>
<keyword evidence="2" id="KW-0472">Membrane</keyword>
<feature type="transmembrane region" description="Helical" evidence="2">
    <location>
        <begin position="207"/>
        <end position="225"/>
    </location>
</feature>
<dbReference type="Proteomes" id="UP001141650">
    <property type="component" value="Unassembled WGS sequence"/>
</dbReference>
<sequence>MDRGLVGLAFAAGLVAALNPCGFAMLPAYLLLVVRGRRPGERTRLAALGRAGTATAMMALGFVTVFGSFGALTIAAAATVQRYVPYATVVIGVALVALGIWLLSGRELTARPVGPHWAPTVRLGSMYGYGVSYAIASLSCTIGPFLAVTAAGFRGGSVVTGVAVYLAYVAGLTLVVGVLAVAAADLARAGSALPDRLRRVLPFVNRVGGALLVLVGLYVGYYGVYELRLSSATANPHDAVIAAAGRLQGALAGWVHQHGVWPWAVALSVLVAGSWYRRVGRSRRAKRRLPEPTAAAAPHVADQHEERQHGEPDQKHVLDVTDVVAAQHRQQKDHDDQPGGAPGAVVDPAPPPGGRRHLGDVDAVEVLHLGTGHGESLS</sequence>
<feature type="region of interest" description="Disordered" evidence="1">
    <location>
        <begin position="327"/>
        <end position="362"/>
    </location>
</feature>
<reference evidence="3" key="1">
    <citation type="submission" date="2020-07" db="EMBL/GenBank/DDBJ databases">
        <authorList>
            <person name="Pettersson B.M.F."/>
            <person name="Behra P.R.K."/>
            <person name="Ramesh M."/>
            <person name="Das S."/>
            <person name="Dasgupta S."/>
            <person name="Kirsebom L.A."/>
        </authorList>
    </citation>
    <scope>NUCLEOTIDE SEQUENCE</scope>
    <source>
        <strain evidence="3">CCUG 55640</strain>
    </source>
</reference>
<keyword evidence="2" id="KW-0812">Transmembrane</keyword>
<feature type="region of interest" description="Disordered" evidence="1">
    <location>
        <begin position="282"/>
        <end position="315"/>
    </location>
</feature>
<evidence type="ECO:0000256" key="1">
    <source>
        <dbReference type="SAM" id="MobiDB-lite"/>
    </source>
</evidence>
<dbReference type="AlphaFoldDB" id="A0AA41XNP2"/>
<dbReference type="PANTHER" id="PTHR31272">
    <property type="entry name" value="CYTOCHROME C-TYPE BIOGENESIS PROTEIN HI_1454-RELATED"/>
    <property type="match status" value="1"/>
</dbReference>
<organism evidence="3 4">
    <name type="scientific">Mycobacterium alsense</name>
    <dbReference type="NCBI Taxonomy" id="324058"/>
    <lineage>
        <taxon>Bacteria</taxon>
        <taxon>Bacillati</taxon>
        <taxon>Actinomycetota</taxon>
        <taxon>Actinomycetes</taxon>
        <taxon>Mycobacteriales</taxon>
        <taxon>Mycobacteriaceae</taxon>
        <taxon>Mycobacterium</taxon>
    </lineage>
</organism>
<evidence type="ECO:0000313" key="3">
    <source>
        <dbReference type="EMBL" id="MCV7379591.1"/>
    </source>
</evidence>
<dbReference type="EMBL" id="JACKVH010000012">
    <property type="protein sequence ID" value="MCV7379591.1"/>
    <property type="molecule type" value="Genomic_DNA"/>
</dbReference>
<proteinExistence type="predicted"/>
<feature type="transmembrane region" description="Helical" evidence="2">
    <location>
        <begin position="260"/>
        <end position="279"/>
    </location>
</feature>
<keyword evidence="2" id="KW-1133">Transmembrane helix</keyword>